<dbReference type="PROSITE" id="PS51194">
    <property type="entry name" value="HELICASE_CTER"/>
    <property type="match status" value="1"/>
</dbReference>
<dbReference type="SMART" id="SM00490">
    <property type="entry name" value="HELICc"/>
    <property type="match status" value="1"/>
</dbReference>
<dbReference type="CDD" id="cd17947">
    <property type="entry name" value="DEADc_DDX27"/>
    <property type="match status" value="1"/>
</dbReference>
<feature type="compositionally biased region" description="Low complexity" evidence="9">
    <location>
        <begin position="873"/>
        <end position="890"/>
    </location>
</feature>
<feature type="short sequence motif" description="Q motif" evidence="8">
    <location>
        <begin position="317"/>
        <end position="345"/>
    </location>
</feature>
<keyword evidence="5" id="KW-0067">ATP-binding</keyword>
<dbReference type="GO" id="GO:0003724">
    <property type="term" value="F:RNA helicase activity"/>
    <property type="evidence" value="ECO:0007669"/>
    <property type="project" value="UniProtKB-EC"/>
</dbReference>
<dbReference type="GO" id="GO:0005829">
    <property type="term" value="C:cytosol"/>
    <property type="evidence" value="ECO:0007669"/>
    <property type="project" value="TreeGrafter"/>
</dbReference>
<dbReference type="Proteomes" id="UP000320333">
    <property type="component" value="Unassembled WGS sequence"/>
</dbReference>
<dbReference type="EC" id="3.6.4.13" evidence="1"/>
<dbReference type="InterPro" id="IPR001650">
    <property type="entry name" value="Helicase_C-like"/>
</dbReference>
<evidence type="ECO:0000313" key="14">
    <source>
        <dbReference type="Proteomes" id="UP000320333"/>
    </source>
</evidence>
<evidence type="ECO:0000256" key="3">
    <source>
        <dbReference type="ARBA" id="ARBA00022801"/>
    </source>
</evidence>
<dbReference type="GO" id="GO:0003723">
    <property type="term" value="F:RNA binding"/>
    <property type="evidence" value="ECO:0007669"/>
    <property type="project" value="UniProtKB-KW"/>
</dbReference>
<dbReference type="Gene3D" id="3.40.50.300">
    <property type="entry name" value="P-loop containing nucleotide triphosphate hydrolases"/>
    <property type="match status" value="2"/>
</dbReference>
<feature type="compositionally biased region" description="Low complexity" evidence="9">
    <location>
        <begin position="26"/>
        <end position="54"/>
    </location>
</feature>
<evidence type="ECO:0000256" key="6">
    <source>
        <dbReference type="ARBA" id="ARBA00022884"/>
    </source>
</evidence>
<dbReference type="SMART" id="SM00487">
    <property type="entry name" value="DEXDc"/>
    <property type="match status" value="1"/>
</dbReference>
<feature type="region of interest" description="Disordered" evidence="9">
    <location>
        <begin position="1"/>
        <end position="107"/>
    </location>
</feature>
<accession>A0A507F8L6</accession>
<evidence type="ECO:0000259" key="12">
    <source>
        <dbReference type="PROSITE" id="PS51195"/>
    </source>
</evidence>
<dbReference type="PANTHER" id="PTHR47959">
    <property type="entry name" value="ATP-DEPENDENT RNA HELICASE RHLE-RELATED"/>
    <property type="match status" value="1"/>
</dbReference>
<dbReference type="PROSITE" id="PS51195">
    <property type="entry name" value="Q_MOTIF"/>
    <property type="match status" value="1"/>
</dbReference>
<comment type="caution">
    <text evidence="13">The sequence shown here is derived from an EMBL/GenBank/DDBJ whole genome shotgun (WGS) entry which is preliminary data.</text>
</comment>
<evidence type="ECO:0000256" key="4">
    <source>
        <dbReference type="ARBA" id="ARBA00022806"/>
    </source>
</evidence>
<keyword evidence="3" id="KW-0378">Hydrolase</keyword>
<name>A0A507F8L6_9FUNG</name>
<keyword evidence="4" id="KW-0347">Helicase</keyword>
<dbReference type="OrthoDB" id="10259843at2759"/>
<evidence type="ECO:0000256" key="8">
    <source>
        <dbReference type="PROSITE-ProRule" id="PRU00552"/>
    </source>
</evidence>
<evidence type="ECO:0000313" key="13">
    <source>
        <dbReference type="EMBL" id="TPX71678.1"/>
    </source>
</evidence>
<keyword evidence="2" id="KW-0547">Nucleotide-binding</keyword>
<dbReference type="GO" id="GO:0016787">
    <property type="term" value="F:hydrolase activity"/>
    <property type="evidence" value="ECO:0007669"/>
    <property type="project" value="UniProtKB-KW"/>
</dbReference>
<dbReference type="InterPro" id="IPR014014">
    <property type="entry name" value="RNA_helicase_DEAD_Q_motif"/>
</dbReference>
<dbReference type="Pfam" id="PF00271">
    <property type="entry name" value="Helicase_C"/>
    <property type="match status" value="1"/>
</dbReference>
<gene>
    <name evidence="13" type="ORF">CcCBS67573_g06064</name>
</gene>
<evidence type="ECO:0000259" key="11">
    <source>
        <dbReference type="PROSITE" id="PS51194"/>
    </source>
</evidence>
<feature type="domain" description="Helicase ATP-binding" evidence="10">
    <location>
        <begin position="348"/>
        <end position="522"/>
    </location>
</feature>
<evidence type="ECO:0000256" key="2">
    <source>
        <dbReference type="ARBA" id="ARBA00022741"/>
    </source>
</evidence>
<dbReference type="PANTHER" id="PTHR47959:SF1">
    <property type="entry name" value="ATP-DEPENDENT RNA HELICASE DBPA"/>
    <property type="match status" value="1"/>
</dbReference>
<keyword evidence="14" id="KW-1185">Reference proteome</keyword>
<dbReference type="PROSITE" id="PS51192">
    <property type="entry name" value="HELICASE_ATP_BIND_1"/>
    <property type="match status" value="1"/>
</dbReference>
<feature type="compositionally biased region" description="Basic residues" evidence="9">
    <location>
        <begin position="896"/>
        <end position="913"/>
    </location>
</feature>
<keyword evidence="6" id="KW-0694">RNA-binding</keyword>
<feature type="compositionally biased region" description="Acidic residues" evidence="9">
    <location>
        <begin position="273"/>
        <end position="282"/>
    </location>
</feature>
<dbReference type="SUPFAM" id="SSF52540">
    <property type="entry name" value="P-loop containing nucleoside triphosphate hydrolases"/>
    <property type="match status" value="2"/>
</dbReference>
<evidence type="ECO:0000256" key="7">
    <source>
        <dbReference type="ARBA" id="ARBA00047984"/>
    </source>
</evidence>
<protein>
    <recommendedName>
        <fullName evidence="1">RNA helicase</fullName>
        <ecNumber evidence="1">3.6.4.13</ecNumber>
    </recommendedName>
</protein>
<feature type="region of interest" description="Disordered" evidence="9">
    <location>
        <begin position="187"/>
        <end position="291"/>
    </location>
</feature>
<feature type="compositionally biased region" description="Acidic residues" evidence="9">
    <location>
        <begin position="208"/>
        <end position="261"/>
    </location>
</feature>
<dbReference type="GO" id="GO:0005524">
    <property type="term" value="F:ATP binding"/>
    <property type="evidence" value="ECO:0007669"/>
    <property type="project" value="UniProtKB-KW"/>
</dbReference>
<evidence type="ECO:0000256" key="1">
    <source>
        <dbReference type="ARBA" id="ARBA00012552"/>
    </source>
</evidence>
<feature type="domain" description="Helicase C-terminal" evidence="11">
    <location>
        <begin position="533"/>
        <end position="696"/>
    </location>
</feature>
<organism evidence="13 14">
    <name type="scientific">Chytriomyces confervae</name>
    <dbReference type="NCBI Taxonomy" id="246404"/>
    <lineage>
        <taxon>Eukaryota</taxon>
        <taxon>Fungi</taxon>
        <taxon>Fungi incertae sedis</taxon>
        <taxon>Chytridiomycota</taxon>
        <taxon>Chytridiomycota incertae sedis</taxon>
        <taxon>Chytridiomycetes</taxon>
        <taxon>Chytridiales</taxon>
        <taxon>Chytriomycetaceae</taxon>
        <taxon>Chytriomyces</taxon>
    </lineage>
</organism>
<feature type="compositionally biased region" description="Basic and acidic residues" evidence="9">
    <location>
        <begin position="803"/>
        <end position="812"/>
    </location>
</feature>
<dbReference type="Pfam" id="PF00270">
    <property type="entry name" value="DEAD"/>
    <property type="match status" value="1"/>
</dbReference>
<feature type="compositionally biased region" description="Acidic residues" evidence="9">
    <location>
        <begin position="187"/>
        <end position="197"/>
    </location>
</feature>
<reference evidence="13 14" key="1">
    <citation type="journal article" date="2019" name="Sci. Rep.">
        <title>Comparative genomics of chytrid fungi reveal insights into the obligate biotrophic and pathogenic lifestyle of Synchytrium endobioticum.</title>
        <authorList>
            <person name="van de Vossenberg B.T.L.H."/>
            <person name="Warris S."/>
            <person name="Nguyen H.D.T."/>
            <person name="van Gent-Pelzer M.P.E."/>
            <person name="Joly D.L."/>
            <person name="van de Geest H.C."/>
            <person name="Bonants P.J.M."/>
            <person name="Smith D.S."/>
            <person name="Levesque C.A."/>
            <person name="van der Lee T.A.J."/>
        </authorList>
    </citation>
    <scope>NUCLEOTIDE SEQUENCE [LARGE SCALE GENOMIC DNA]</scope>
    <source>
        <strain evidence="13 14">CBS 675.73</strain>
    </source>
</reference>
<proteinExistence type="predicted"/>
<dbReference type="CDD" id="cd18787">
    <property type="entry name" value="SF2_C_DEAD"/>
    <property type="match status" value="1"/>
</dbReference>
<dbReference type="InterPro" id="IPR050079">
    <property type="entry name" value="DEAD_box_RNA_helicase"/>
</dbReference>
<dbReference type="InterPro" id="IPR000629">
    <property type="entry name" value="RNA-helicase_DEAD-box_CS"/>
</dbReference>
<evidence type="ECO:0000256" key="9">
    <source>
        <dbReference type="SAM" id="MobiDB-lite"/>
    </source>
</evidence>
<feature type="domain" description="DEAD-box RNA helicase Q" evidence="12">
    <location>
        <begin position="317"/>
        <end position="345"/>
    </location>
</feature>
<sequence>MAASKSKGGANKPATPKSHGKQAVQKTTPKGAAAAAAAAATKATPKSASKATPKFDPLSIGTIEDDEDETQTYDKVLASFGADSDDEEGGATEKEKKKLGKKKEHVDSEFTFELSGGDLLTEVGVGGASYWDFRAAKAAVKGASEGYDVEANSIEDMIARKRLQLKDRKKETPSVKVAAKIVEPVEEEVEDMGDVEMDANGNFIFKDGDDEDDADEEDDEDENEESGAEGDVSQDFEDVELDQDLQMEVDSEDELSGEEDQVTIAPKKLQQGQEDDEDESEDETSKMEDIVNEKRKAAFFAPTPEPEAKSADSSSTDTFTNFRLSRPILKAISDMGYSKPTPIQVRSIPLSLQAHDLCVSAQTGSGKTLAFLIPIIERLLFRPKTIPATRVLILVPTRELGVQCHSVALKLSKYTDISWSLCVGGLSSKVQEAELKKRPDGVIATPGRLIDHLHNSQGFTLDGIEILVIDEADRILEDGFSDELDEIIKATPKSRQTMLFSATMTDKIDDLTKLSLARPVRLFVNKATSLTSRLTQEFVRVRAHKEESKPAMLLALCSRTYKEEVVVFFRSKAAAHYMKVLFGLCGLNAAELHGNLTQLQRLESLESFRDKKASFLLCTDLASRGLDIPGIKTVINYDMPKSYATYIHRCGRTARANQSGVAVSFVGEADRAVLKMAMKASTDEVQHRVIPGKVVTRFEVKVAELKHPAAEVLQEEKKEKEIRGLEMKVKKMENMANFEDEIKGRPKKSWFQTAADKEKAKLLGTEKHMADMGLKRKIVEDTRAPIKRGKFDGLSRHKKRVKMAREDDKKELALQSISARTAKKASRPARLATIPESSSKPSGPGGAGGAKKKSAFAVESSGVRSKKRGPKDASTSSNASGGANSSLAPKSGGGAGKKKKIVSKTLSKHKRRK</sequence>
<evidence type="ECO:0000259" key="10">
    <source>
        <dbReference type="PROSITE" id="PS51192"/>
    </source>
</evidence>
<dbReference type="InterPro" id="IPR027417">
    <property type="entry name" value="P-loop_NTPase"/>
</dbReference>
<feature type="region of interest" description="Disordered" evidence="9">
    <location>
        <begin position="789"/>
        <end position="913"/>
    </location>
</feature>
<evidence type="ECO:0000256" key="5">
    <source>
        <dbReference type="ARBA" id="ARBA00022840"/>
    </source>
</evidence>
<comment type="catalytic activity">
    <reaction evidence="7">
        <text>ATP + H2O = ADP + phosphate + H(+)</text>
        <dbReference type="Rhea" id="RHEA:13065"/>
        <dbReference type="ChEBI" id="CHEBI:15377"/>
        <dbReference type="ChEBI" id="CHEBI:15378"/>
        <dbReference type="ChEBI" id="CHEBI:30616"/>
        <dbReference type="ChEBI" id="CHEBI:43474"/>
        <dbReference type="ChEBI" id="CHEBI:456216"/>
        <dbReference type="EC" id="3.6.4.13"/>
    </reaction>
</comment>
<dbReference type="InterPro" id="IPR014001">
    <property type="entry name" value="Helicase_ATP-bd"/>
</dbReference>
<dbReference type="EMBL" id="QEAP01000241">
    <property type="protein sequence ID" value="TPX71678.1"/>
    <property type="molecule type" value="Genomic_DNA"/>
</dbReference>
<dbReference type="PROSITE" id="PS00039">
    <property type="entry name" value="DEAD_ATP_HELICASE"/>
    <property type="match status" value="1"/>
</dbReference>
<dbReference type="STRING" id="246404.A0A507F8L6"/>
<dbReference type="InterPro" id="IPR011545">
    <property type="entry name" value="DEAD/DEAH_box_helicase_dom"/>
</dbReference>
<dbReference type="AlphaFoldDB" id="A0A507F8L6"/>